<evidence type="ECO:0000256" key="10">
    <source>
        <dbReference type="ARBA" id="ARBA00023288"/>
    </source>
</evidence>
<organism evidence="13">
    <name type="scientific">Daucus carota subsp. sativus</name>
    <name type="common">Carrot</name>
    <dbReference type="NCBI Taxonomy" id="79200"/>
    <lineage>
        <taxon>Eukaryota</taxon>
        <taxon>Viridiplantae</taxon>
        <taxon>Streptophyta</taxon>
        <taxon>Embryophyta</taxon>
        <taxon>Tracheophyta</taxon>
        <taxon>Spermatophyta</taxon>
        <taxon>Magnoliopsida</taxon>
        <taxon>eudicotyledons</taxon>
        <taxon>Gunneridae</taxon>
        <taxon>Pentapetalae</taxon>
        <taxon>asterids</taxon>
        <taxon>campanulids</taxon>
        <taxon>Apiales</taxon>
        <taxon>Apiaceae</taxon>
        <taxon>Apioideae</taxon>
        <taxon>Scandiceae</taxon>
        <taxon>Daucinae</taxon>
        <taxon>Daucus</taxon>
        <taxon>Daucus sect. Daucus</taxon>
    </lineage>
</organism>
<evidence type="ECO:0000259" key="12">
    <source>
        <dbReference type="SMART" id="SM00499"/>
    </source>
</evidence>
<evidence type="ECO:0000256" key="1">
    <source>
        <dbReference type="ARBA" id="ARBA00004609"/>
    </source>
</evidence>
<dbReference type="EMBL" id="LNRQ01000002">
    <property type="protein sequence ID" value="KZN04074.1"/>
    <property type="molecule type" value="Genomic_DNA"/>
</dbReference>
<evidence type="ECO:0000313" key="13">
    <source>
        <dbReference type="EMBL" id="KZN04074.1"/>
    </source>
</evidence>
<accession>A0A166CM06</accession>
<evidence type="ECO:0000256" key="8">
    <source>
        <dbReference type="ARBA" id="ARBA00023157"/>
    </source>
</evidence>
<keyword evidence="5" id="KW-0472">Membrane</keyword>
<dbReference type="InterPro" id="IPR043325">
    <property type="entry name" value="LTSS"/>
</dbReference>
<comment type="similarity">
    <text evidence="2">Belongs to the plant LTP family.</text>
</comment>
<feature type="chain" id="PRO_5007871675" description="Bifunctional inhibitor/plant lipid transfer protein/seed storage helical domain-containing protein" evidence="11">
    <location>
        <begin position="20"/>
        <end position="164"/>
    </location>
</feature>
<evidence type="ECO:0000256" key="2">
    <source>
        <dbReference type="ARBA" id="ARBA00009748"/>
    </source>
</evidence>
<dbReference type="AlphaFoldDB" id="A0A166CM06"/>
<evidence type="ECO:0000256" key="6">
    <source>
        <dbReference type="ARBA" id="ARBA00022729"/>
    </source>
</evidence>
<dbReference type="Gene3D" id="1.10.110.10">
    <property type="entry name" value="Plant lipid-transfer and hydrophobic proteins"/>
    <property type="match status" value="1"/>
</dbReference>
<gene>
    <name evidence="13" type="ORF">DCAR_004911</name>
</gene>
<dbReference type="GO" id="GO:0005886">
    <property type="term" value="C:plasma membrane"/>
    <property type="evidence" value="ECO:0007669"/>
    <property type="project" value="UniProtKB-SubCell"/>
</dbReference>
<feature type="domain" description="Bifunctional inhibitor/plant lipid transfer protein/seed storage helical" evidence="12">
    <location>
        <begin position="25"/>
        <end position="95"/>
    </location>
</feature>
<evidence type="ECO:0000256" key="4">
    <source>
        <dbReference type="ARBA" id="ARBA00022475"/>
    </source>
</evidence>
<dbReference type="InterPro" id="IPR036312">
    <property type="entry name" value="Bifun_inhib/LTP/seed_sf"/>
</dbReference>
<evidence type="ECO:0000256" key="3">
    <source>
        <dbReference type="ARBA" id="ARBA00022448"/>
    </source>
</evidence>
<keyword evidence="6 11" id="KW-0732">Signal</keyword>
<evidence type="ECO:0000256" key="5">
    <source>
        <dbReference type="ARBA" id="ARBA00022622"/>
    </source>
</evidence>
<protein>
    <recommendedName>
        <fullName evidence="12">Bifunctional inhibitor/plant lipid transfer protein/seed storage helical domain-containing protein</fullName>
    </recommendedName>
</protein>
<feature type="signal peptide" evidence="11">
    <location>
        <begin position="1"/>
        <end position="19"/>
    </location>
</feature>
<reference evidence="13" key="1">
    <citation type="journal article" date="2016" name="Nat. Genet.">
        <title>A high-quality carrot genome assembly provides new insights into carotenoid accumulation and asterid genome evolution.</title>
        <authorList>
            <person name="Iorizzo M."/>
            <person name="Ellison S."/>
            <person name="Senalik D."/>
            <person name="Zeng P."/>
            <person name="Satapoomin P."/>
            <person name="Huang J."/>
            <person name="Bowman M."/>
            <person name="Iovene M."/>
            <person name="Sanseverino W."/>
            <person name="Cavagnaro P."/>
            <person name="Yildiz M."/>
            <person name="Macko-Podgorni A."/>
            <person name="Moranska E."/>
            <person name="Grzebelus E."/>
            <person name="Grzebelus D."/>
            <person name="Ashrafi H."/>
            <person name="Zheng Z."/>
            <person name="Cheng S."/>
            <person name="Spooner D."/>
            <person name="Van Deynze A."/>
            <person name="Simon P."/>
        </authorList>
    </citation>
    <scope>NUCLEOTIDE SEQUENCE [LARGE SCALE GENOMIC DNA]</scope>
    <source>
        <tissue evidence="13">Leaf</tissue>
    </source>
</reference>
<dbReference type="GO" id="GO:0098552">
    <property type="term" value="C:side of membrane"/>
    <property type="evidence" value="ECO:0007669"/>
    <property type="project" value="UniProtKB-KW"/>
</dbReference>
<keyword evidence="7" id="KW-0446">Lipid-binding</keyword>
<evidence type="ECO:0000256" key="7">
    <source>
        <dbReference type="ARBA" id="ARBA00023121"/>
    </source>
</evidence>
<dbReference type="PRINTS" id="PR00382">
    <property type="entry name" value="LIPIDTRNSFER"/>
</dbReference>
<keyword evidence="5" id="KW-0336">GPI-anchor</keyword>
<comment type="caution">
    <text evidence="13">The sequence shown here is derived from an EMBL/GenBank/DDBJ whole genome shotgun (WGS) entry which is preliminary data.</text>
</comment>
<keyword evidence="3" id="KW-0813">Transport</keyword>
<dbReference type="STRING" id="79200.A0A166CM06"/>
<dbReference type="CDD" id="cd00010">
    <property type="entry name" value="AAI_LTSS"/>
    <property type="match status" value="1"/>
</dbReference>
<dbReference type="SUPFAM" id="SSF47699">
    <property type="entry name" value="Bifunctional inhibitor/lipid-transfer protein/seed storage 2S albumin"/>
    <property type="match status" value="1"/>
</dbReference>
<evidence type="ECO:0000256" key="9">
    <source>
        <dbReference type="ARBA" id="ARBA00023180"/>
    </source>
</evidence>
<name>A0A166CM06_DAUCS</name>
<dbReference type="GO" id="GO:0006869">
    <property type="term" value="P:lipid transport"/>
    <property type="evidence" value="ECO:0007669"/>
    <property type="project" value="InterPro"/>
</dbReference>
<dbReference type="SMART" id="SM00499">
    <property type="entry name" value="AAI"/>
    <property type="match status" value="1"/>
</dbReference>
<dbReference type="Gramene" id="KZN04074">
    <property type="protein sequence ID" value="KZN04074"/>
    <property type="gene ID" value="DCAR_004911"/>
</dbReference>
<dbReference type="PANTHER" id="PTHR33044">
    <property type="entry name" value="BIFUNCTIONAL INHIBITOR/LIPID-TRANSFER PROTEIN/SEED STORAGE 2S ALBUMIN SUPERFAMILY PROTEIN-RELATED"/>
    <property type="match status" value="1"/>
</dbReference>
<dbReference type="InterPro" id="IPR000528">
    <property type="entry name" value="Plant_nsLTP"/>
</dbReference>
<sequence>MVGVAVALLVVMAVMTAEGQDIPSCASGLVPCADYLNATSKPPASCCDPIKEAVTKQLPCLCNLYNTPGLLKSFGINVTQAVRLPTLCGVPGDLCQGNSSLSPSLYLSLPPLSISLSPSVSLSPSLSLPLPPLSQLGILIKSLLSLSLPLSLSFSLSLPPLSPN</sequence>
<dbReference type="Pfam" id="PF14368">
    <property type="entry name" value="LTP_2"/>
    <property type="match status" value="1"/>
</dbReference>
<dbReference type="InterPro" id="IPR016140">
    <property type="entry name" value="Bifunc_inhib/LTP/seed_store"/>
</dbReference>
<evidence type="ECO:0000256" key="11">
    <source>
        <dbReference type="SAM" id="SignalP"/>
    </source>
</evidence>
<comment type="subcellular location">
    <subcellularLocation>
        <location evidence="1">Cell membrane</location>
        <topology evidence="1">Lipid-anchor</topology>
        <topology evidence="1">GPI-anchor</topology>
    </subcellularLocation>
</comment>
<proteinExistence type="inferred from homology"/>
<keyword evidence="10" id="KW-0449">Lipoprotein</keyword>
<dbReference type="GO" id="GO:0008289">
    <property type="term" value="F:lipid binding"/>
    <property type="evidence" value="ECO:0007669"/>
    <property type="project" value="UniProtKB-KW"/>
</dbReference>
<keyword evidence="4" id="KW-1003">Cell membrane</keyword>
<keyword evidence="9" id="KW-0325">Glycoprotein</keyword>
<dbReference type="OMA" id="SKCCSAL"/>
<keyword evidence="8" id="KW-1015">Disulfide bond</keyword>